<proteinExistence type="predicted"/>
<keyword evidence="2" id="KW-0732">Signal</keyword>
<sequence>MCQSVAMTKLTLTLLIFVLCQLLSLIAADITNCYSGTSYWTGLKTGTKDECGEETSYCYIIWGKTVHGSSTRGCAPGYIHRLCEDLKPNYPKGHVSLMNCFTVDTSYVKGRLCCCDQNLCNLGSKNAPLASTFVVTLILYYFVRGALL</sequence>
<reference evidence="4" key="2">
    <citation type="submission" date="2020-10" db="UniProtKB">
        <authorList>
            <consortium name="WormBaseParasite"/>
        </authorList>
    </citation>
    <scope>IDENTIFICATION</scope>
</reference>
<feature type="signal peptide" evidence="2">
    <location>
        <begin position="1"/>
        <end position="28"/>
    </location>
</feature>
<keyword evidence="1" id="KW-1133">Transmembrane helix</keyword>
<keyword evidence="1" id="KW-0472">Membrane</keyword>
<protein>
    <submittedName>
        <fullName evidence="4">Activin_recp domain-containing protein</fullName>
    </submittedName>
</protein>
<feature type="transmembrane region" description="Helical" evidence="1">
    <location>
        <begin position="127"/>
        <end position="143"/>
    </location>
</feature>
<dbReference type="Proteomes" id="UP000492821">
    <property type="component" value="Unassembled WGS sequence"/>
</dbReference>
<dbReference type="WBParaSite" id="Pan_g6965.t1">
    <property type="protein sequence ID" value="Pan_g6965.t1"/>
    <property type="gene ID" value="Pan_g6965"/>
</dbReference>
<feature type="chain" id="PRO_5028901254" evidence="2">
    <location>
        <begin position="29"/>
        <end position="148"/>
    </location>
</feature>
<dbReference type="AlphaFoldDB" id="A0A7E4W399"/>
<evidence type="ECO:0000256" key="1">
    <source>
        <dbReference type="SAM" id="Phobius"/>
    </source>
</evidence>
<keyword evidence="1" id="KW-0812">Transmembrane</keyword>
<evidence type="ECO:0000313" key="3">
    <source>
        <dbReference type="Proteomes" id="UP000492821"/>
    </source>
</evidence>
<evidence type="ECO:0000313" key="4">
    <source>
        <dbReference type="WBParaSite" id="Pan_g6965.t1"/>
    </source>
</evidence>
<evidence type="ECO:0000256" key="2">
    <source>
        <dbReference type="SAM" id="SignalP"/>
    </source>
</evidence>
<keyword evidence="3" id="KW-1185">Reference proteome</keyword>
<accession>A0A7E4W399</accession>
<name>A0A7E4W399_PANRE</name>
<reference evidence="3" key="1">
    <citation type="journal article" date="2013" name="Genetics">
        <title>The draft genome and transcriptome of Panagrellus redivivus are shaped by the harsh demands of a free-living lifestyle.</title>
        <authorList>
            <person name="Srinivasan J."/>
            <person name="Dillman A.R."/>
            <person name="Macchietto M.G."/>
            <person name="Heikkinen L."/>
            <person name="Lakso M."/>
            <person name="Fracchia K.M."/>
            <person name="Antoshechkin I."/>
            <person name="Mortazavi A."/>
            <person name="Wong G."/>
            <person name="Sternberg P.W."/>
        </authorList>
    </citation>
    <scope>NUCLEOTIDE SEQUENCE [LARGE SCALE GENOMIC DNA]</scope>
    <source>
        <strain evidence="3">MT8872</strain>
    </source>
</reference>
<organism evidence="3 4">
    <name type="scientific">Panagrellus redivivus</name>
    <name type="common">Microworm</name>
    <dbReference type="NCBI Taxonomy" id="6233"/>
    <lineage>
        <taxon>Eukaryota</taxon>
        <taxon>Metazoa</taxon>
        <taxon>Ecdysozoa</taxon>
        <taxon>Nematoda</taxon>
        <taxon>Chromadorea</taxon>
        <taxon>Rhabditida</taxon>
        <taxon>Tylenchina</taxon>
        <taxon>Panagrolaimomorpha</taxon>
        <taxon>Panagrolaimoidea</taxon>
        <taxon>Panagrolaimidae</taxon>
        <taxon>Panagrellus</taxon>
    </lineage>
</organism>